<dbReference type="GO" id="GO:0006511">
    <property type="term" value="P:ubiquitin-dependent protein catabolic process"/>
    <property type="evidence" value="ECO:0007669"/>
    <property type="project" value="TreeGrafter"/>
</dbReference>
<evidence type="ECO:0000313" key="9">
    <source>
        <dbReference type="Proteomes" id="UP000327044"/>
    </source>
</evidence>
<organism evidence="7">
    <name type="scientific">Photinus pyralis</name>
    <name type="common">Common eastern firefly</name>
    <name type="synonym">Lampyris pyralis</name>
    <dbReference type="NCBI Taxonomy" id="7054"/>
    <lineage>
        <taxon>Eukaryota</taxon>
        <taxon>Metazoa</taxon>
        <taxon>Ecdysozoa</taxon>
        <taxon>Arthropoda</taxon>
        <taxon>Hexapoda</taxon>
        <taxon>Insecta</taxon>
        <taxon>Pterygota</taxon>
        <taxon>Neoptera</taxon>
        <taxon>Endopterygota</taxon>
        <taxon>Coleoptera</taxon>
        <taxon>Polyphaga</taxon>
        <taxon>Elateriformia</taxon>
        <taxon>Elateroidea</taxon>
        <taxon>Lampyridae</taxon>
        <taxon>Lampyrinae</taxon>
        <taxon>Photinus</taxon>
    </lineage>
</organism>
<dbReference type="GO" id="GO:0008270">
    <property type="term" value="F:zinc ion binding"/>
    <property type="evidence" value="ECO:0007669"/>
    <property type="project" value="UniProtKB-KW"/>
</dbReference>
<keyword evidence="1 3" id="KW-0479">Metal-binding</keyword>
<dbReference type="InterPro" id="IPR013083">
    <property type="entry name" value="Znf_RING/FYVE/PHD"/>
</dbReference>
<reference evidence="7" key="1">
    <citation type="journal article" date="2016" name="Sci. Rep.">
        <title>Molecular characterization of firefly nuptial gifts: a multi-omics approach sheds light on postcopulatory sexual selection.</title>
        <authorList>
            <person name="Al-Wathiqui N."/>
            <person name="Fallon T.R."/>
            <person name="South A."/>
            <person name="Weng J.K."/>
            <person name="Lewis S.M."/>
        </authorList>
    </citation>
    <scope>NUCLEOTIDE SEQUENCE</scope>
</reference>
<dbReference type="Proteomes" id="UP000327044">
    <property type="component" value="Unassembled WGS sequence"/>
</dbReference>
<keyword evidence="2" id="KW-0862">Zinc</keyword>
<name>A0A1Y1M3E0_PHOPY</name>
<proteinExistence type="predicted"/>
<keyword evidence="5" id="KW-0812">Transmembrane</keyword>
<dbReference type="Gene3D" id="3.30.40.10">
    <property type="entry name" value="Zinc/RING finger domain, C3HC4 (zinc finger)"/>
    <property type="match status" value="1"/>
</dbReference>
<feature type="transmembrane region" description="Helical" evidence="5">
    <location>
        <begin position="6"/>
        <end position="24"/>
    </location>
</feature>
<dbReference type="EMBL" id="VVIM01000002">
    <property type="protein sequence ID" value="KAB0801642.1"/>
    <property type="molecule type" value="Genomic_DNA"/>
</dbReference>
<keyword evidence="1 3" id="KW-0863">Zinc-finger</keyword>
<feature type="domain" description="RING-type" evidence="6">
    <location>
        <begin position="67"/>
        <end position="107"/>
    </location>
</feature>
<reference evidence="8" key="3">
    <citation type="submission" date="2019-08" db="EMBL/GenBank/DDBJ databases">
        <authorList>
            <consortium name="Photinus pyralis genome working group"/>
            <person name="Fallon T.R."/>
            <person name="Sander Lower S.E."/>
            <person name="Weng J.-K."/>
        </authorList>
    </citation>
    <scope>NUCLEOTIDE SEQUENCE</scope>
    <source>
        <strain evidence="8">1611_PpyrPB1</strain>
        <tissue evidence="8">Whole body</tissue>
    </source>
</reference>
<evidence type="ECO:0000259" key="6">
    <source>
        <dbReference type="PROSITE" id="PS50089"/>
    </source>
</evidence>
<feature type="region of interest" description="Disordered" evidence="4">
    <location>
        <begin position="35"/>
        <end position="63"/>
    </location>
</feature>
<dbReference type="InParanoid" id="A0A1Y1M3E0"/>
<dbReference type="PROSITE" id="PS50089">
    <property type="entry name" value="ZF_RING_2"/>
    <property type="match status" value="1"/>
</dbReference>
<keyword evidence="5" id="KW-1133">Transmembrane helix</keyword>
<keyword evidence="9" id="KW-1185">Reference proteome</keyword>
<protein>
    <recommendedName>
        <fullName evidence="6">RING-type domain-containing protein</fullName>
    </recommendedName>
</protein>
<dbReference type="SMART" id="SM00184">
    <property type="entry name" value="RING"/>
    <property type="match status" value="1"/>
</dbReference>
<dbReference type="InterPro" id="IPR051826">
    <property type="entry name" value="E3_ubiquitin-ligase_domain"/>
</dbReference>
<dbReference type="GO" id="GO:0061630">
    <property type="term" value="F:ubiquitin protein ligase activity"/>
    <property type="evidence" value="ECO:0007669"/>
    <property type="project" value="TreeGrafter"/>
</dbReference>
<dbReference type="SUPFAM" id="SSF57850">
    <property type="entry name" value="RING/U-box"/>
    <property type="match status" value="1"/>
</dbReference>
<evidence type="ECO:0000256" key="3">
    <source>
        <dbReference type="PROSITE-ProRule" id="PRU00175"/>
    </source>
</evidence>
<accession>A0A1Y1M3E0</accession>
<gene>
    <name evidence="8" type="ORF">PPYR_03828</name>
</gene>
<evidence type="ECO:0000256" key="2">
    <source>
        <dbReference type="ARBA" id="ARBA00022833"/>
    </source>
</evidence>
<evidence type="ECO:0000256" key="1">
    <source>
        <dbReference type="ARBA" id="ARBA00022771"/>
    </source>
</evidence>
<dbReference type="EMBL" id="GEZM01045616">
    <property type="protein sequence ID" value="JAV77717.1"/>
    <property type="molecule type" value="Transcribed_RNA"/>
</dbReference>
<evidence type="ECO:0000256" key="5">
    <source>
        <dbReference type="SAM" id="Phobius"/>
    </source>
</evidence>
<dbReference type="InterPro" id="IPR001841">
    <property type="entry name" value="Znf_RING"/>
</dbReference>
<dbReference type="Pfam" id="PF13639">
    <property type="entry name" value="zf-RING_2"/>
    <property type="match status" value="1"/>
</dbReference>
<evidence type="ECO:0000256" key="4">
    <source>
        <dbReference type="SAM" id="MobiDB-lite"/>
    </source>
</evidence>
<sequence length="110" mass="12581">MAHPGWTFGIMLAVAIGTAMYYYFRNENPRLNYETASPFNLAPPPRSVNQSPRHRRRRNSNDSEKDCVICFDVLKASSIKQLTCGHKFHADCINMWLNVRDSCPICRSSS</sequence>
<dbReference type="AlphaFoldDB" id="A0A1Y1M3E0"/>
<dbReference type="PANTHER" id="PTHR22765">
    <property type="entry name" value="RING FINGER AND PROTEASE ASSOCIATED DOMAIN-CONTAINING"/>
    <property type="match status" value="1"/>
</dbReference>
<dbReference type="EMBL" id="GEZM01045615">
    <property type="protein sequence ID" value="JAV77718.1"/>
    <property type="molecule type" value="Transcribed_RNA"/>
</dbReference>
<dbReference type="OrthoDB" id="6655791at2759"/>
<keyword evidence="5" id="KW-0472">Membrane</keyword>
<reference evidence="8 9" key="2">
    <citation type="journal article" date="2018" name="Elife">
        <title>Firefly genomes illuminate parallel origins of bioluminescence in beetles.</title>
        <authorList>
            <person name="Fallon T.R."/>
            <person name="Lower S.E."/>
            <person name="Chang C.H."/>
            <person name="Bessho-Uehara M."/>
            <person name="Martin G.J."/>
            <person name="Bewick A.J."/>
            <person name="Behringer M."/>
            <person name="Debat H.J."/>
            <person name="Wong I."/>
            <person name="Day J.C."/>
            <person name="Suvorov A."/>
            <person name="Silva C.J."/>
            <person name="Stanger-Hall K.F."/>
            <person name="Hall D.W."/>
            <person name="Schmitz R.J."/>
            <person name="Nelson D.R."/>
            <person name="Lewis S.M."/>
            <person name="Shigenobu S."/>
            <person name="Bybee S.M."/>
            <person name="Larracuente A.M."/>
            <person name="Oba Y."/>
            <person name="Weng J.K."/>
        </authorList>
    </citation>
    <scope>NUCLEOTIDE SEQUENCE [LARGE SCALE GENOMIC DNA]</scope>
    <source>
        <strain evidence="8">1611_PpyrPB1</strain>
        <tissue evidence="8">Whole body</tissue>
    </source>
</reference>
<evidence type="ECO:0000313" key="8">
    <source>
        <dbReference type="EMBL" id="KAB0801642.1"/>
    </source>
</evidence>
<evidence type="ECO:0000313" key="7">
    <source>
        <dbReference type="EMBL" id="JAV77717.1"/>
    </source>
</evidence>